<dbReference type="EMBL" id="JANPWB010000008">
    <property type="protein sequence ID" value="KAJ1167083.1"/>
    <property type="molecule type" value="Genomic_DNA"/>
</dbReference>
<protein>
    <submittedName>
        <fullName evidence="1">Uncharacterized protein</fullName>
    </submittedName>
</protein>
<proteinExistence type="predicted"/>
<gene>
    <name evidence="1" type="ORF">NDU88_007476</name>
</gene>
<keyword evidence="2" id="KW-1185">Reference proteome</keyword>
<evidence type="ECO:0000313" key="1">
    <source>
        <dbReference type="EMBL" id="KAJ1167083.1"/>
    </source>
</evidence>
<evidence type="ECO:0000313" key="2">
    <source>
        <dbReference type="Proteomes" id="UP001066276"/>
    </source>
</evidence>
<dbReference type="Proteomes" id="UP001066276">
    <property type="component" value="Chromosome 4_2"/>
</dbReference>
<sequence>MYVCCLETLEDYATGLGDDVVLDLGPVHFLGNGDNVVDLLQTLYDTDSIMYNARQGCRLGIRVALD</sequence>
<comment type="caution">
    <text evidence="1">The sequence shown here is derived from an EMBL/GenBank/DDBJ whole genome shotgun (WGS) entry which is preliminary data.</text>
</comment>
<accession>A0AAV7SSH6</accession>
<dbReference type="AlphaFoldDB" id="A0AAV7SSH6"/>
<reference evidence="1" key="1">
    <citation type="journal article" date="2022" name="bioRxiv">
        <title>Sequencing and chromosome-scale assembly of the giantPleurodeles waltlgenome.</title>
        <authorList>
            <person name="Brown T."/>
            <person name="Elewa A."/>
            <person name="Iarovenko S."/>
            <person name="Subramanian E."/>
            <person name="Araus A.J."/>
            <person name="Petzold A."/>
            <person name="Susuki M."/>
            <person name="Suzuki K.-i.T."/>
            <person name="Hayashi T."/>
            <person name="Toyoda A."/>
            <person name="Oliveira C."/>
            <person name="Osipova E."/>
            <person name="Leigh N.D."/>
            <person name="Simon A."/>
            <person name="Yun M.H."/>
        </authorList>
    </citation>
    <scope>NUCLEOTIDE SEQUENCE</scope>
    <source>
        <strain evidence="1">20211129_DDA</strain>
        <tissue evidence="1">Liver</tissue>
    </source>
</reference>
<organism evidence="1 2">
    <name type="scientific">Pleurodeles waltl</name>
    <name type="common">Iberian ribbed newt</name>
    <dbReference type="NCBI Taxonomy" id="8319"/>
    <lineage>
        <taxon>Eukaryota</taxon>
        <taxon>Metazoa</taxon>
        <taxon>Chordata</taxon>
        <taxon>Craniata</taxon>
        <taxon>Vertebrata</taxon>
        <taxon>Euteleostomi</taxon>
        <taxon>Amphibia</taxon>
        <taxon>Batrachia</taxon>
        <taxon>Caudata</taxon>
        <taxon>Salamandroidea</taxon>
        <taxon>Salamandridae</taxon>
        <taxon>Pleurodelinae</taxon>
        <taxon>Pleurodeles</taxon>
    </lineage>
</organism>
<name>A0AAV7SSH6_PLEWA</name>